<dbReference type="RefSeq" id="WP_307338825.1">
    <property type="nucleotide sequence ID" value="NZ_JAUSUQ010000006.1"/>
</dbReference>
<evidence type="ECO:0000256" key="3">
    <source>
        <dbReference type="ARBA" id="ARBA00007870"/>
    </source>
</evidence>
<reference evidence="14 15" key="1">
    <citation type="submission" date="2023-07" db="EMBL/GenBank/DDBJ databases">
        <title>Genomic Encyclopedia of Type Strains, Phase IV (KMG-IV): sequencing the most valuable type-strain genomes for metagenomic binning, comparative biology and taxonomic classification.</title>
        <authorList>
            <person name="Goeker M."/>
        </authorList>
    </citation>
    <scope>NUCLEOTIDE SEQUENCE [LARGE SCALE GENOMIC DNA]</scope>
    <source>
        <strain evidence="14 15">DSM 17740</strain>
    </source>
</reference>
<evidence type="ECO:0000256" key="11">
    <source>
        <dbReference type="RuleBase" id="RU362068"/>
    </source>
</evidence>
<organism evidence="14 15">
    <name type="scientific">Caldalkalibacillus uzonensis</name>
    <dbReference type="NCBI Taxonomy" id="353224"/>
    <lineage>
        <taxon>Bacteria</taxon>
        <taxon>Bacillati</taxon>
        <taxon>Bacillota</taxon>
        <taxon>Bacilli</taxon>
        <taxon>Bacillales</taxon>
        <taxon>Bacillaceae</taxon>
        <taxon>Caldalkalibacillus</taxon>
    </lineage>
</organism>
<evidence type="ECO:0000256" key="2">
    <source>
        <dbReference type="ARBA" id="ARBA00004994"/>
    </source>
</evidence>
<keyword evidence="7 11" id="KW-0521">NADP</keyword>
<evidence type="ECO:0000259" key="13">
    <source>
        <dbReference type="Pfam" id="PF08546"/>
    </source>
</evidence>
<evidence type="ECO:0000256" key="5">
    <source>
        <dbReference type="ARBA" id="ARBA00019465"/>
    </source>
</evidence>
<keyword evidence="15" id="KW-1185">Reference proteome</keyword>
<evidence type="ECO:0000256" key="4">
    <source>
        <dbReference type="ARBA" id="ARBA00013014"/>
    </source>
</evidence>
<dbReference type="Pfam" id="PF08546">
    <property type="entry name" value="ApbA_C"/>
    <property type="match status" value="1"/>
</dbReference>
<evidence type="ECO:0000256" key="8">
    <source>
        <dbReference type="ARBA" id="ARBA00023002"/>
    </source>
</evidence>
<dbReference type="InterPro" id="IPR013332">
    <property type="entry name" value="KPR_N"/>
</dbReference>
<comment type="caution">
    <text evidence="14">The sequence shown here is derived from an EMBL/GenBank/DDBJ whole genome shotgun (WGS) entry which is preliminary data.</text>
</comment>
<dbReference type="Pfam" id="PF02558">
    <property type="entry name" value="ApbA"/>
    <property type="match status" value="1"/>
</dbReference>
<accession>A0ABU0CUL3</accession>
<dbReference type="InterPro" id="IPR013328">
    <property type="entry name" value="6PGD_dom2"/>
</dbReference>
<evidence type="ECO:0000256" key="1">
    <source>
        <dbReference type="ARBA" id="ARBA00002919"/>
    </source>
</evidence>
<dbReference type="InterPro" id="IPR036291">
    <property type="entry name" value="NAD(P)-bd_dom_sf"/>
</dbReference>
<dbReference type="Proteomes" id="UP001232445">
    <property type="component" value="Unassembled WGS sequence"/>
</dbReference>
<feature type="domain" description="Ketopantoate reductase N-terminal" evidence="12">
    <location>
        <begin position="3"/>
        <end position="154"/>
    </location>
</feature>
<dbReference type="InterPro" id="IPR050838">
    <property type="entry name" value="Ketopantoate_reductase"/>
</dbReference>
<sequence length="319" mass="35746">MHVLVIGGGAMGMLFGGYTWLAGSCRLTILTRRSAQARTMREKGFSLRLPDGDVLEAKPHVLASQEGDFLSSQPDLILVTVKQTQLKPVLEWIKSHIAASRPLLFIMNGLGHHEHIERTLPHRQVYYGVTQCGATKIGDTAAEVRGKGVTMIGTPYGCESEPSVALSQWMKHITPYLAIEWSDRIEQAMWKKAVINACINPLTALFQVPNGELVKRSSLTKLMRQLYAELVPLVETVWEQENNFILAGGGLWEEIVAVCTKTASNHSSMWQDIQRGRRTEIEALNGYFVTKAVRYNMDLPVHRFISQAIHVLEEKNKQL</sequence>
<keyword evidence="6 11" id="KW-0566">Pantothenate biosynthesis</keyword>
<dbReference type="InterPro" id="IPR013752">
    <property type="entry name" value="KPA_reductase"/>
</dbReference>
<name>A0ABU0CUL3_9BACI</name>
<dbReference type="InterPro" id="IPR003710">
    <property type="entry name" value="ApbA"/>
</dbReference>
<dbReference type="NCBIfam" id="TIGR00745">
    <property type="entry name" value="apbA_panE"/>
    <property type="match status" value="1"/>
</dbReference>
<dbReference type="GO" id="GO:0008677">
    <property type="term" value="F:2-dehydropantoate 2-reductase activity"/>
    <property type="evidence" value="ECO:0007669"/>
    <property type="project" value="UniProtKB-EC"/>
</dbReference>
<evidence type="ECO:0000313" key="14">
    <source>
        <dbReference type="EMBL" id="MDQ0339210.1"/>
    </source>
</evidence>
<comment type="catalytic activity">
    <reaction evidence="10 11">
        <text>(R)-pantoate + NADP(+) = 2-dehydropantoate + NADPH + H(+)</text>
        <dbReference type="Rhea" id="RHEA:16233"/>
        <dbReference type="ChEBI" id="CHEBI:11561"/>
        <dbReference type="ChEBI" id="CHEBI:15378"/>
        <dbReference type="ChEBI" id="CHEBI:15980"/>
        <dbReference type="ChEBI" id="CHEBI:57783"/>
        <dbReference type="ChEBI" id="CHEBI:58349"/>
        <dbReference type="EC" id="1.1.1.169"/>
    </reaction>
</comment>
<dbReference type="PANTHER" id="PTHR43765:SF2">
    <property type="entry name" value="2-DEHYDROPANTOATE 2-REDUCTASE"/>
    <property type="match status" value="1"/>
</dbReference>
<dbReference type="Gene3D" id="3.40.50.720">
    <property type="entry name" value="NAD(P)-binding Rossmann-like Domain"/>
    <property type="match status" value="1"/>
</dbReference>
<proteinExistence type="inferred from homology"/>
<feature type="domain" description="Ketopantoate reductase C-terminal" evidence="13">
    <location>
        <begin position="185"/>
        <end position="313"/>
    </location>
</feature>
<dbReference type="InterPro" id="IPR008927">
    <property type="entry name" value="6-PGluconate_DH-like_C_sf"/>
</dbReference>
<evidence type="ECO:0000256" key="6">
    <source>
        <dbReference type="ARBA" id="ARBA00022655"/>
    </source>
</evidence>
<evidence type="ECO:0000256" key="7">
    <source>
        <dbReference type="ARBA" id="ARBA00022857"/>
    </source>
</evidence>
<evidence type="ECO:0000313" key="15">
    <source>
        <dbReference type="Proteomes" id="UP001232445"/>
    </source>
</evidence>
<comment type="function">
    <text evidence="1 11">Catalyzes the NADPH-dependent reduction of ketopantoate into pantoic acid.</text>
</comment>
<protein>
    <recommendedName>
        <fullName evidence="5 11">2-dehydropantoate 2-reductase</fullName>
        <ecNumber evidence="4 11">1.1.1.169</ecNumber>
    </recommendedName>
    <alternativeName>
        <fullName evidence="9 11">Ketopantoate reductase</fullName>
    </alternativeName>
</protein>
<evidence type="ECO:0000256" key="9">
    <source>
        <dbReference type="ARBA" id="ARBA00032024"/>
    </source>
</evidence>
<dbReference type="SUPFAM" id="SSF48179">
    <property type="entry name" value="6-phosphogluconate dehydrogenase C-terminal domain-like"/>
    <property type="match status" value="1"/>
</dbReference>
<dbReference type="Gene3D" id="1.10.1040.10">
    <property type="entry name" value="N-(1-d-carboxylethyl)-l-norvaline Dehydrogenase, domain 2"/>
    <property type="match status" value="1"/>
</dbReference>
<dbReference type="EC" id="1.1.1.169" evidence="4 11"/>
<comment type="similarity">
    <text evidence="3 11">Belongs to the ketopantoate reductase family.</text>
</comment>
<comment type="pathway">
    <text evidence="2 11">Cofactor biosynthesis; (R)-pantothenate biosynthesis; (R)-pantoate from 3-methyl-2-oxobutanoate: step 2/2.</text>
</comment>
<dbReference type="EMBL" id="JAUSUQ010000006">
    <property type="protein sequence ID" value="MDQ0339210.1"/>
    <property type="molecule type" value="Genomic_DNA"/>
</dbReference>
<keyword evidence="8 11" id="KW-0560">Oxidoreductase</keyword>
<dbReference type="PANTHER" id="PTHR43765">
    <property type="entry name" value="2-DEHYDROPANTOATE 2-REDUCTASE-RELATED"/>
    <property type="match status" value="1"/>
</dbReference>
<evidence type="ECO:0000259" key="12">
    <source>
        <dbReference type="Pfam" id="PF02558"/>
    </source>
</evidence>
<gene>
    <name evidence="14" type="ORF">J2S00_001996</name>
</gene>
<evidence type="ECO:0000256" key="10">
    <source>
        <dbReference type="ARBA" id="ARBA00048793"/>
    </source>
</evidence>
<dbReference type="SUPFAM" id="SSF51735">
    <property type="entry name" value="NAD(P)-binding Rossmann-fold domains"/>
    <property type="match status" value="1"/>
</dbReference>